<keyword evidence="3" id="KW-0443">Lipid metabolism</keyword>
<evidence type="ECO:0000256" key="4">
    <source>
        <dbReference type="SAM" id="SignalP"/>
    </source>
</evidence>
<evidence type="ECO:0000313" key="7">
    <source>
        <dbReference type="Proteomes" id="UP000189935"/>
    </source>
</evidence>
<feature type="chain" id="PRO_5012161226" evidence="4">
    <location>
        <begin position="27"/>
        <end position="328"/>
    </location>
</feature>
<keyword evidence="1 6" id="KW-0378">Hydrolase</keyword>
<dbReference type="PANTHER" id="PTHR10272">
    <property type="entry name" value="PLATELET-ACTIVATING FACTOR ACETYLHYDROLASE"/>
    <property type="match status" value="1"/>
</dbReference>
<dbReference type="Pfam" id="PF00326">
    <property type="entry name" value="Peptidase_S9"/>
    <property type="match status" value="1"/>
</dbReference>
<keyword evidence="4" id="KW-0732">Signal</keyword>
<accession>A0A1M7ETQ7</accession>
<evidence type="ECO:0000256" key="1">
    <source>
        <dbReference type="ARBA" id="ARBA00022801"/>
    </source>
</evidence>
<proteinExistence type="predicted"/>
<dbReference type="PANTHER" id="PTHR10272:SF14">
    <property type="entry name" value="PAF ACETYLHYDROLASE FAMILY PROTEIN"/>
    <property type="match status" value="1"/>
</dbReference>
<dbReference type="InterPro" id="IPR016986">
    <property type="entry name" value="UCP031982_abhydr"/>
</dbReference>
<sequence>MHPRKFVGSKLLVATILCLAATLADAAGLRAIDIPADADGPALKGAIWSPCSQPPGEVDFGKFTLPGVKDCPLPGGKLPLIVVSHGRRGNFLGHIDTAQALADAGFIVAAINHPGDTVSDLSRTDDLSVYVSRPNDIKRLIDFMVGASAFASSIDRERIGLFGFSRGGYTGLAVIGANPDWSIVTELCQQSTTHVCEQIRAKQFPTQPVTHDPRIKAAVIADPLTVFFTSESFAAVGVPVQLWASELGGDGVLPHTADIADRNLPSKHEFHFVANAGHFAFLAPCPPPLAKEVPQICVDANGFDRVAFHRQFNADVLAFLRMQLMNAP</sequence>
<evidence type="ECO:0000259" key="5">
    <source>
        <dbReference type="Pfam" id="PF00326"/>
    </source>
</evidence>
<dbReference type="InterPro" id="IPR001375">
    <property type="entry name" value="Peptidase_S9_cat"/>
</dbReference>
<feature type="domain" description="Peptidase S9 prolyl oligopeptidase catalytic" evidence="5">
    <location>
        <begin position="98"/>
        <end position="180"/>
    </location>
</feature>
<dbReference type="PIRSF" id="PIRSF031982">
    <property type="entry name" value="UCP031982_abhydr"/>
    <property type="match status" value="1"/>
</dbReference>
<dbReference type="Gene3D" id="3.40.50.1820">
    <property type="entry name" value="alpha/beta hydrolase"/>
    <property type="match status" value="1"/>
</dbReference>
<evidence type="ECO:0000313" key="6">
    <source>
        <dbReference type="EMBL" id="SHL95144.1"/>
    </source>
</evidence>
<reference evidence="6 7" key="1">
    <citation type="submission" date="2016-11" db="EMBL/GenBank/DDBJ databases">
        <authorList>
            <person name="Jaros S."/>
            <person name="Januszkiewicz K."/>
            <person name="Wedrychowicz H."/>
        </authorList>
    </citation>
    <scope>NUCLEOTIDE SEQUENCE [LARGE SCALE GENOMIC DNA]</scope>
    <source>
        <strain evidence="6 7">GAS499</strain>
    </source>
</reference>
<dbReference type="RefSeq" id="WP_079544288.1">
    <property type="nucleotide sequence ID" value="NZ_LT670844.1"/>
</dbReference>
<dbReference type="Proteomes" id="UP000189935">
    <property type="component" value="Chromosome I"/>
</dbReference>
<dbReference type="GO" id="GO:0006508">
    <property type="term" value="P:proteolysis"/>
    <property type="evidence" value="ECO:0007669"/>
    <property type="project" value="InterPro"/>
</dbReference>
<feature type="signal peptide" evidence="4">
    <location>
        <begin position="1"/>
        <end position="26"/>
    </location>
</feature>
<dbReference type="EMBL" id="LT670844">
    <property type="protein sequence ID" value="SHL95144.1"/>
    <property type="molecule type" value="Genomic_DNA"/>
</dbReference>
<evidence type="ECO:0000256" key="3">
    <source>
        <dbReference type="ARBA" id="ARBA00023098"/>
    </source>
</evidence>
<dbReference type="OrthoDB" id="9814760at2"/>
<name>A0A1M7ETQ7_9BRAD</name>
<dbReference type="GO" id="GO:0003847">
    <property type="term" value="F:1-alkyl-2-acetylglycerophosphocholine esterase activity"/>
    <property type="evidence" value="ECO:0007669"/>
    <property type="project" value="TreeGrafter"/>
</dbReference>
<evidence type="ECO:0000256" key="2">
    <source>
        <dbReference type="ARBA" id="ARBA00022963"/>
    </source>
</evidence>
<protein>
    <submittedName>
        <fullName evidence="6">Predicted dienelactone hydrolase</fullName>
    </submittedName>
</protein>
<gene>
    <name evidence="6" type="ORF">SAMN05444159_7273</name>
</gene>
<keyword evidence="2" id="KW-0442">Lipid degradation</keyword>
<dbReference type="GO" id="GO:0008236">
    <property type="term" value="F:serine-type peptidase activity"/>
    <property type="evidence" value="ECO:0007669"/>
    <property type="project" value="InterPro"/>
</dbReference>
<dbReference type="AlphaFoldDB" id="A0A1M7ETQ7"/>
<dbReference type="InterPro" id="IPR029058">
    <property type="entry name" value="AB_hydrolase_fold"/>
</dbReference>
<organism evidence="6 7">
    <name type="scientific">Bradyrhizobium lablabi</name>
    <dbReference type="NCBI Taxonomy" id="722472"/>
    <lineage>
        <taxon>Bacteria</taxon>
        <taxon>Pseudomonadati</taxon>
        <taxon>Pseudomonadota</taxon>
        <taxon>Alphaproteobacteria</taxon>
        <taxon>Hyphomicrobiales</taxon>
        <taxon>Nitrobacteraceae</taxon>
        <taxon>Bradyrhizobium</taxon>
    </lineage>
</organism>
<dbReference type="GO" id="GO:0016042">
    <property type="term" value="P:lipid catabolic process"/>
    <property type="evidence" value="ECO:0007669"/>
    <property type="project" value="UniProtKB-KW"/>
</dbReference>
<dbReference type="SUPFAM" id="SSF53474">
    <property type="entry name" value="alpha/beta-Hydrolases"/>
    <property type="match status" value="1"/>
</dbReference>